<evidence type="ECO:0000259" key="4">
    <source>
        <dbReference type="PROSITE" id="PS51177"/>
    </source>
</evidence>
<dbReference type="GO" id="GO:0004746">
    <property type="term" value="F:riboflavin synthase activity"/>
    <property type="evidence" value="ECO:0007669"/>
    <property type="project" value="UniProtKB-UniRule"/>
</dbReference>
<feature type="repeat" description="Lumazine-binding" evidence="3">
    <location>
        <begin position="1"/>
        <end position="86"/>
    </location>
</feature>
<protein>
    <recommendedName>
        <fullName evidence="2">Riboflavin synthase</fullName>
        <ecNumber evidence="2">2.5.1.9</ecNumber>
    </recommendedName>
</protein>
<dbReference type="PROSITE" id="PS51177">
    <property type="entry name" value="LUMAZINE_BIND"/>
    <property type="match status" value="2"/>
</dbReference>
<dbReference type="InterPro" id="IPR023366">
    <property type="entry name" value="ATP_synth_asu-like_sf"/>
</dbReference>
<dbReference type="NCBIfam" id="TIGR00187">
    <property type="entry name" value="ribE"/>
    <property type="match status" value="1"/>
</dbReference>
<dbReference type="PIRSF" id="PIRSF000498">
    <property type="entry name" value="Riboflavin_syn_A"/>
    <property type="match status" value="1"/>
</dbReference>
<dbReference type="GO" id="GO:0009231">
    <property type="term" value="P:riboflavin biosynthetic process"/>
    <property type="evidence" value="ECO:0007669"/>
    <property type="project" value="TreeGrafter"/>
</dbReference>
<dbReference type="InterPro" id="IPR026017">
    <property type="entry name" value="Lumazine-bd_dom"/>
</dbReference>
<feature type="domain" description="Lumazine-binding" evidence="4">
    <location>
        <begin position="87"/>
        <end position="182"/>
    </location>
</feature>
<accession>A0AA45HJV0</accession>
<evidence type="ECO:0000256" key="1">
    <source>
        <dbReference type="ARBA" id="ARBA00022737"/>
    </source>
</evidence>
<dbReference type="CDD" id="cd00402">
    <property type="entry name" value="Riboflavin_synthase_like"/>
    <property type="match status" value="1"/>
</dbReference>
<dbReference type="InterPro" id="IPR017938">
    <property type="entry name" value="Riboflavin_synthase-like_b-brl"/>
</dbReference>
<dbReference type="Gene3D" id="2.40.30.20">
    <property type="match status" value="2"/>
</dbReference>
<name>A0AA45HJV0_9BACT</name>
<dbReference type="PANTHER" id="PTHR21098:SF0">
    <property type="entry name" value="RIBOFLAVIN SYNTHASE"/>
    <property type="match status" value="1"/>
</dbReference>
<dbReference type="EC" id="2.5.1.9" evidence="2"/>
<reference evidence="5 6" key="1">
    <citation type="submission" date="2018-05" db="EMBL/GenBank/DDBJ databases">
        <title>Genomic Encyclopedia of Type Strains, Phase IV (KMG-IV): sequencing the most valuable type-strain genomes for metagenomic binning, comparative biology and taxonomic classification.</title>
        <authorList>
            <person name="Goeker M."/>
        </authorList>
    </citation>
    <scope>NUCLEOTIDE SEQUENCE [LARGE SCALE GENOMIC DNA]</scope>
    <source>
        <strain evidence="5 6">DSM 24906</strain>
    </source>
</reference>
<dbReference type="Pfam" id="PF00677">
    <property type="entry name" value="Lum_binding"/>
    <property type="match status" value="2"/>
</dbReference>
<feature type="repeat" description="Lumazine-binding" evidence="3">
    <location>
        <begin position="87"/>
        <end position="182"/>
    </location>
</feature>
<feature type="domain" description="Lumazine-binding" evidence="4">
    <location>
        <begin position="1"/>
        <end position="86"/>
    </location>
</feature>
<dbReference type="Proteomes" id="UP000245921">
    <property type="component" value="Unassembled WGS sequence"/>
</dbReference>
<gene>
    <name evidence="5" type="ORF">C7380_10123</name>
</gene>
<dbReference type="SUPFAM" id="SSF63380">
    <property type="entry name" value="Riboflavin synthase domain-like"/>
    <property type="match status" value="2"/>
</dbReference>
<proteinExistence type="predicted"/>
<dbReference type="EMBL" id="QGGI01000001">
    <property type="protein sequence ID" value="PWJ96452.1"/>
    <property type="molecule type" value="Genomic_DNA"/>
</dbReference>
<evidence type="ECO:0000256" key="2">
    <source>
        <dbReference type="NCBIfam" id="TIGR00187"/>
    </source>
</evidence>
<keyword evidence="6" id="KW-1185">Reference proteome</keyword>
<dbReference type="RefSeq" id="WP_109603452.1">
    <property type="nucleotide sequence ID" value="NZ_JAMHJO010000016.1"/>
</dbReference>
<keyword evidence="1" id="KW-0677">Repeat</keyword>
<organism evidence="5 6">
    <name type="scientific">Oceanotoga teriensis</name>
    <dbReference type="NCBI Taxonomy" id="515440"/>
    <lineage>
        <taxon>Bacteria</taxon>
        <taxon>Thermotogati</taxon>
        <taxon>Thermotogota</taxon>
        <taxon>Thermotogae</taxon>
        <taxon>Petrotogales</taxon>
        <taxon>Petrotogaceae</taxon>
        <taxon>Oceanotoga</taxon>
    </lineage>
</organism>
<dbReference type="AlphaFoldDB" id="A0AA45HJV0"/>
<dbReference type="InterPro" id="IPR001783">
    <property type="entry name" value="Lumazine-bd"/>
</dbReference>
<comment type="caution">
    <text evidence="5">The sequence shown here is derived from an EMBL/GenBank/DDBJ whole genome shotgun (WGS) entry which is preliminary data.</text>
</comment>
<evidence type="ECO:0000256" key="3">
    <source>
        <dbReference type="PROSITE-ProRule" id="PRU00524"/>
    </source>
</evidence>
<evidence type="ECO:0000313" key="6">
    <source>
        <dbReference type="Proteomes" id="UP000245921"/>
    </source>
</evidence>
<dbReference type="PANTHER" id="PTHR21098">
    <property type="entry name" value="RIBOFLAVIN SYNTHASE ALPHA CHAIN"/>
    <property type="match status" value="1"/>
</dbReference>
<sequence length="185" mass="21317">MFTGIIEKKSDFNIFNNKIVINNFSKEIKLGDSIALNGVCLTVDSLSESKLQFTLGEETKKITNINISKKLNIERALKFNGRLDGHIVTGHIDGMIRFLNCKKISDTYYMEFKMPKENWAIVRKGAIALNGISLTIAEKYMDSFVIQVIPHTYLNTNLFDLKMYDYVNYEIDILNRYARGEKYGY</sequence>
<dbReference type="NCBIfam" id="NF006767">
    <property type="entry name" value="PRK09289.1"/>
    <property type="match status" value="1"/>
</dbReference>
<evidence type="ECO:0000313" key="5">
    <source>
        <dbReference type="EMBL" id="PWJ96452.1"/>
    </source>
</evidence>